<proteinExistence type="predicted"/>
<evidence type="ECO:0000313" key="2">
    <source>
        <dbReference type="Proteomes" id="UP001604277"/>
    </source>
</evidence>
<name>A0ABD1WVK5_9LAMI</name>
<dbReference type="Proteomes" id="UP001604277">
    <property type="component" value="Unassembled WGS sequence"/>
</dbReference>
<comment type="caution">
    <text evidence="1">The sequence shown here is derived from an EMBL/GenBank/DDBJ whole genome shotgun (WGS) entry which is preliminary data.</text>
</comment>
<gene>
    <name evidence="1" type="ORF">Fot_06297</name>
</gene>
<organism evidence="1 2">
    <name type="scientific">Forsythia ovata</name>
    <dbReference type="NCBI Taxonomy" id="205694"/>
    <lineage>
        <taxon>Eukaryota</taxon>
        <taxon>Viridiplantae</taxon>
        <taxon>Streptophyta</taxon>
        <taxon>Embryophyta</taxon>
        <taxon>Tracheophyta</taxon>
        <taxon>Spermatophyta</taxon>
        <taxon>Magnoliopsida</taxon>
        <taxon>eudicotyledons</taxon>
        <taxon>Gunneridae</taxon>
        <taxon>Pentapetalae</taxon>
        <taxon>asterids</taxon>
        <taxon>lamiids</taxon>
        <taxon>Lamiales</taxon>
        <taxon>Oleaceae</taxon>
        <taxon>Forsythieae</taxon>
        <taxon>Forsythia</taxon>
    </lineage>
</organism>
<sequence length="125" mass="13575">MANKLISQMGLPKSIANVFKARNIITAKVGDLDYWNVAAAAAGLNSSFNVSEEENNISLIHLPKLGTKKLIKNSYILPATFGNCSPKTQHFSFSFWSNNAIHGHDSAYSTAIFPHNIGIGATRQV</sequence>
<dbReference type="AlphaFoldDB" id="A0ABD1WVK5"/>
<evidence type="ECO:0000313" key="1">
    <source>
        <dbReference type="EMBL" id="KAL2552678.1"/>
    </source>
</evidence>
<protein>
    <submittedName>
        <fullName evidence="1">Uncharacterized protein</fullName>
    </submittedName>
</protein>
<reference evidence="2" key="1">
    <citation type="submission" date="2024-07" db="EMBL/GenBank/DDBJ databases">
        <title>Two chromosome-level genome assemblies of Korean endemic species Abeliophyllum distichum and Forsythia ovata (Oleaceae).</title>
        <authorList>
            <person name="Jang H."/>
        </authorList>
    </citation>
    <scope>NUCLEOTIDE SEQUENCE [LARGE SCALE GENOMIC DNA]</scope>
</reference>
<dbReference type="EMBL" id="JBFOLJ010000002">
    <property type="protein sequence ID" value="KAL2552678.1"/>
    <property type="molecule type" value="Genomic_DNA"/>
</dbReference>
<accession>A0ABD1WVK5</accession>
<keyword evidence="2" id="KW-1185">Reference proteome</keyword>